<keyword evidence="2" id="KW-1185">Reference proteome</keyword>
<comment type="caution">
    <text evidence="1">The sequence shown here is derived from an EMBL/GenBank/DDBJ whole genome shotgun (WGS) entry which is preliminary data.</text>
</comment>
<dbReference type="EMBL" id="LNCU01000039">
    <property type="protein sequence ID" value="KWV58061.1"/>
    <property type="molecule type" value="Genomic_DNA"/>
</dbReference>
<evidence type="ECO:0000313" key="2">
    <source>
        <dbReference type="Proteomes" id="UP000057737"/>
    </source>
</evidence>
<evidence type="ECO:0000313" key="1">
    <source>
        <dbReference type="EMBL" id="KWV58061.1"/>
    </source>
</evidence>
<dbReference type="AlphaFoldDB" id="A0A109JZK8"/>
<proteinExistence type="predicted"/>
<accession>A0A109JZK8</accession>
<name>A0A109JZK8_9BRAD</name>
<protein>
    <submittedName>
        <fullName evidence="1">Uncharacterized protein</fullName>
    </submittedName>
</protein>
<organism evidence="1 2">
    <name type="scientific">Bradyrhizobium macuxiense</name>
    <dbReference type="NCBI Taxonomy" id="1755647"/>
    <lineage>
        <taxon>Bacteria</taxon>
        <taxon>Pseudomonadati</taxon>
        <taxon>Pseudomonadota</taxon>
        <taxon>Alphaproteobacteria</taxon>
        <taxon>Hyphomicrobiales</taxon>
        <taxon>Nitrobacteraceae</taxon>
        <taxon>Bradyrhizobium</taxon>
    </lineage>
</organism>
<sequence length="75" mass="8510">MVIAYGCRKPTQGIASRIKRGKPCNFQLTRQRWGFAAGESAPESCRRHRVARMSMAAKRCAAQRMRSTGRWEAQP</sequence>
<gene>
    <name evidence="1" type="ORF">AS156_35100</name>
</gene>
<reference evidence="1 2" key="1">
    <citation type="submission" date="2015-11" db="EMBL/GenBank/DDBJ databases">
        <title>Draft Genome Sequence of the Strain BR 10303 (Bradyrhizobium sp.) isolated from nodules of Centrolobium paraense.</title>
        <authorList>
            <person name="Zelli J.E."/>
            <person name="Simoes-Araujo J.L."/>
            <person name="Barauna A.C."/>
            <person name="Silva K."/>
        </authorList>
    </citation>
    <scope>NUCLEOTIDE SEQUENCE [LARGE SCALE GENOMIC DNA]</scope>
    <source>
        <strain evidence="1 2">BR 10303</strain>
    </source>
</reference>
<dbReference type="Proteomes" id="UP000057737">
    <property type="component" value="Unassembled WGS sequence"/>
</dbReference>